<comment type="caution">
    <text evidence="1">The sequence shown here is derived from an EMBL/GenBank/DDBJ whole genome shotgun (WGS) entry which is preliminary data.</text>
</comment>
<accession>A0A4R5L1V8</accession>
<name>A0A4R5L1V8_9MICC</name>
<organism evidence="1 2">
    <name type="scientific">Arthrobacter terricola</name>
    <dbReference type="NCBI Taxonomy" id="2547396"/>
    <lineage>
        <taxon>Bacteria</taxon>
        <taxon>Bacillati</taxon>
        <taxon>Actinomycetota</taxon>
        <taxon>Actinomycetes</taxon>
        <taxon>Micrococcales</taxon>
        <taxon>Micrococcaceae</taxon>
        <taxon>Arthrobacter</taxon>
    </lineage>
</organism>
<keyword evidence="2" id="KW-1185">Reference proteome</keyword>
<dbReference type="RefSeq" id="WP_133202213.1">
    <property type="nucleotide sequence ID" value="NZ_SMRU01000001.1"/>
</dbReference>
<proteinExistence type="predicted"/>
<sequence length="203" mass="22666">MHDTGGQGWRITMDTSGPMLIALYLRDVAGLDGAGTPTLSHAAPKVRHADHTHLTAEVGGVKALKTEWEAWWEKLLKAYPDAAPELSPPGFNAFGNSPALRKVLQAHFGAALTWARERLEEYEKLEAEREASGATLLLGDMVEDRLLEVGRSSRDFKLSIIELPLNEPRAWYLEPDKMIMSHRLLSQPEIFRSYVQPVVELLV</sequence>
<evidence type="ECO:0000313" key="1">
    <source>
        <dbReference type="EMBL" id="TDG01542.1"/>
    </source>
</evidence>
<gene>
    <name evidence="1" type="ORF">E1809_00125</name>
</gene>
<dbReference type="AlphaFoldDB" id="A0A4R5L1V8"/>
<reference evidence="1 2" key="1">
    <citation type="submission" date="2019-03" db="EMBL/GenBank/DDBJ databases">
        <title>Whole genome sequence of Arthrobacter sp JH1-1.</title>
        <authorList>
            <person name="Trinh H.N."/>
        </authorList>
    </citation>
    <scope>NUCLEOTIDE SEQUENCE [LARGE SCALE GENOMIC DNA]</scope>
    <source>
        <strain evidence="1 2">JH1-1</strain>
    </source>
</reference>
<dbReference type="OrthoDB" id="4943423at2"/>
<evidence type="ECO:0000313" key="2">
    <source>
        <dbReference type="Proteomes" id="UP000295511"/>
    </source>
</evidence>
<dbReference type="Proteomes" id="UP000295511">
    <property type="component" value="Unassembled WGS sequence"/>
</dbReference>
<dbReference type="EMBL" id="SMRU01000001">
    <property type="protein sequence ID" value="TDG01542.1"/>
    <property type="molecule type" value="Genomic_DNA"/>
</dbReference>
<protein>
    <submittedName>
        <fullName evidence="1">Uncharacterized protein</fullName>
    </submittedName>
</protein>